<gene>
    <name evidence="2" type="ORF">JOL62DRAFT_603400</name>
</gene>
<feature type="compositionally biased region" description="Low complexity" evidence="1">
    <location>
        <begin position="99"/>
        <end position="113"/>
    </location>
</feature>
<organism evidence="2 3">
    <name type="scientific">Phyllosticta paracitricarpa</name>
    <dbReference type="NCBI Taxonomy" id="2016321"/>
    <lineage>
        <taxon>Eukaryota</taxon>
        <taxon>Fungi</taxon>
        <taxon>Dikarya</taxon>
        <taxon>Ascomycota</taxon>
        <taxon>Pezizomycotina</taxon>
        <taxon>Dothideomycetes</taxon>
        <taxon>Dothideomycetes incertae sedis</taxon>
        <taxon>Botryosphaeriales</taxon>
        <taxon>Phyllostictaceae</taxon>
        <taxon>Phyllosticta</taxon>
    </lineage>
</organism>
<accession>A0ABR1NC02</accession>
<evidence type="ECO:0000256" key="1">
    <source>
        <dbReference type="SAM" id="MobiDB-lite"/>
    </source>
</evidence>
<feature type="region of interest" description="Disordered" evidence="1">
    <location>
        <begin position="1"/>
        <end position="123"/>
    </location>
</feature>
<feature type="compositionally biased region" description="Basic and acidic residues" evidence="1">
    <location>
        <begin position="47"/>
        <end position="56"/>
    </location>
</feature>
<evidence type="ECO:0000313" key="2">
    <source>
        <dbReference type="EMBL" id="KAK7611952.1"/>
    </source>
</evidence>
<comment type="caution">
    <text evidence="2">The sequence shown here is derived from an EMBL/GenBank/DDBJ whole genome shotgun (WGS) entry which is preliminary data.</text>
</comment>
<sequence length="226" mass="25414">MMHSIILDPATHPDPENEEYDWVDVTDSETLVDSNSVDNDDDDDDDKPGKDGDDKKKRQRKRTRGSKTQTTSSGAPHDDDDVHHAATDTKPSNRKHKSSSPSSSSWTTTTTQSDPIADTKRTESKWASLFNLGKVVSEEEEQEKEEEREDYEHIEESEADAGARGSSEREARMEKARALLRRKEELRRSAPAPEMVNCPCVTGGEDGWEKCRDPAHRELGRLTSMS</sequence>
<proteinExistence type="predicted"/>
<dbReference type="Proteomes" id="UP001367316">
    <property type="component" value="Unassembled WGS sequence"/>
</dbReference>
<evidence type="ECO:0000313" key="3">
    <source>
        <dbReference type="Proteomes" id="UP001367316"/>
    </source>
</evidence>
<feature type="compositionally biased region" description="Basic and acidic residues" evidence="1">
    <location>
        <begin position="166"/>
        <end position="188"/>
    </location>
</feature>
<feature type="compositionally biased region" description="Acidic residues" evidence="1">
    <location>
        <begin position="16"/>
        <end position="27"/>
    </location>
</feature>
<dbReference type="EMBL" id="JBBPBF010000012">
    <property type="protein sequence ID" value="KAK7611952.1"/>
    <property type="molecule type" value="Genomic_DNA"/>
</dbReference>
<keyword evidence="3" id="KW-1185">Reference proteome</keyword>
<feature type="compositionally biased region" description="Basic and acidic residues" evidence="1">
    <location>
        <begin position="76"/>
        <end position="87"/>
    </location>
</feature>
<feature type="region of interest" description="Disordered" evidence="1">
    <location>
        <begin position="135"/>
        <end position="212"/>
    </location>
</feature>
<name>A0ABR1NC02_9PEZI</name>
<protein>
    <submittedName>
        <fullName evidence="2">Uncharacterized protein</fullName>
    </submittedName>
</protein>
<reference evidence="2 3" key="1">
    <citation type="submission" date="2024-04" db="EMBL/GenBank/DDBJ databases">
        <title>Phyllosticta paracitricarpa is synonymous to the EU quarantine fungus P. citricarpa based on phylogenomic analyses.</title>
        <authorList>
            <consortium name="Lawrence Berkeley National Laboratory"/>
            <person name="Van ingen-buijs V.A."/>
            <person name="Van westerhoven A.C."/>
            <person name="Haridas S."/>
            <person name="Skiadas P."/>
            <person name="Martin F."/>
            <person name="Groenewald J.Z."/>
            <person name="Crous P.W."/>
            <person name="Seidl M.F."/>
        </authorList>
    </citation>
    <scope>NUCLEOTIDE SEQUENCE [LARGE SCALE GENOMIC DNA]</scope>
    <source>
        <strain evidence="2 3">CBS 141358</strain>
    </source>
</reference>
<feature type="compositionally biased region" description="Acidic residues" evidence="1">
    <location>
        <begin position="138"/>
        <end position="149"/>
    </location>
</feature>